<name>A0A6N4TI62_9FIRM</name>
<dbReference type="PRINTS" id="PR00727">
    <property type="entry name" value="LEADERPTASE"/>
</dbReference>
<dbReference type="GO" id="GO:0009003">
    <property type="term" value="F:signal peptidase activity"/>
    <property type="evidence" value="ECO:0007669"/>
    <property type="project" value="UniProtKB-EC"/>
</dbReference>
<accession>A0A6N4TI62</accession>
<dbReference type="RefSeq" id="WP_115715000.1">
    <property type="nucleotide sequence ID" value="NZ_AP019695.1"/>
</dbReference>
<dbReference type="InterPro" id="IPR019533">
    <property type="entry name" value="Peptidase_S26"/>
</dbReference>
<dbReference type="EMBL" id="AP019695">
    <property type="protein sequence ID" value="BBK21802.1"/>
    <property type="molecule type" value="Genomic_DNA"/>
</dbReference>
<proteinExistence type="inferred from homology"/>
<dbReference type="GO" id="GO:0005886">
    <property type="term" value="C:plasma membrane"/>
    <property type="evidence" value="ECO:0007669"/>
    <property type="project" value="UniProtKB-SubCell"/>
</dbReference>
<dbReference type="AlphaFoldDB" id="A0A6N4TI62"/>
<keyword evidence="6" id="KW-0812">Transmembrane</keyword>
<comment type="catalytic activity">
    <reaction evidence="6">
        <text>Cleavage of hydrophobic, N-terminal signal or leader sequences from secreted and periplasmic proteins.</text>
        <dbReference type="EC" id="3.4.21.89"/>
    </reaction>
</comment>
<dbReference type="Proteomes" id="UP000464754">
    <property type="component" value="Chromosome"/>
</dbReference>
<dbReference type="Gene3D" id="2.10.109.10">
    <property type="entry name" value="Umud Fragment, subunit A"/>
    <property type="match status" value="1"/>
</dbReference>
<evidence type="ECO:0000313" key="9">
    <source>
        <dbReference type="Proteomes" id="UP000464754"/>
    </source>
</evidence>
<sequence length="201" mass="23221">MFWKRSTNSKHKSEKKETLVKVLFSNIFSLLKIFAVCLILIFIITNYVVRHIQVNGGSMYPTLHDKEFGLSNAFAAKFQDIERGDIVVAYENTQLYTYVVKRVIGLPNETISCKDDVVYVNGKPLDEPYLDNDYADRFRDVGEVFTEDFDEIKLGEDEYFLMGDNRSISQDSRELGPFDRNQIRGVGIFVLFPFTEIRSAK</sequence>
<dbReference type="EC" id="3.4.21.89" evidence="6"/>
<dbReference type="CDD" id="cd06530">
    <property type="entry name" value="S26_SPase_I"/>
    <property type="match status" value="1"/>
</dbReference>
<dbReference type="Pfam" id="PF10502">
    <property type="entry name" value="Peptidase_S26"/>
    <property type="match status" value="1"/>
</dbReference>
<dbReference type="KEGG" id="aarg:Aargi30884_07050"/>
<dbReference type="SUPFAM" id="SSF51306">
    <property type="entry name" value="LexA/Signal peptidase"/>
    <property type="match status" value="1"/>
</dbReference>
<keyword evidence="6" id="KW-0472">Membrane</keyword>
<keyword evidence="9" id="KW-1185">Reference proteome</keyword>
<dbReference type="PROSITE" id="PS00501">
    <property type="entry name" value="SPASE_I_1"/>
    <property type="match status" value="1"/>
</dbReference>
<comment type="subcellular location">
    <subcellularLocation>
        <location evidence="1">Cell membrane</location>
        <topology evidence="1">Single-pass type II membrane protein</topology>
    </subcellularLocation>
    <subcellularLocation>
        <location evidence="6">Membrane</location>
        <topology evidence="6">Single-pass type II membrane protein</topology>
    </subcellularLocation>
</comment>
<evidence type="ECO:0000259" key="7">
    <source>
        <dbReference type="Pfam" id="PF10502"/>
    </source>
</evidence>
<gene>
    <name evidence="8" type="primary">sipS_2</name>
    <name evidence="8" type="ORF">Aargi30884_07050</name>
</gene>
<evidence type="ECO:0000256" key="5">
    <source>
        <dbReference type="PIRSR" id="PIRSR600223-1"/>
    </source>
</evidence>
<feature type="domain" description="Peptidase S26" evidence="7">
    <location>
        <begin position="29"/>
        <end position="191"/>
    </location>
</feature>
<dbReference type="GO" id="GO:0006465">
    <property type="term" value="P:signal peptide processing"/>
    <property type="evidence" value="ECO:0007669"/>
    <property type="project" value="InterPro"/>
</dbReference>
<keyword evidence="4 6" id="KW-0378">Hydrolase</keyword>
<comment type="similarity">
    <text evidence="2 6">Belongs to the peptidase S26 family.</text>
</comment>
<dbReference type="InterPro" id="IPR036286">
    <property type="entry name" value="LexA/Signal_pep-like_sf"/>
</dbReference>
<evidence type="ECO:0000256" key="6">
    <source>
        <dbReference type="RuleBase" id="RU362042"/>
    </source>
</evidence>
<dbReference type="PANTHER" id="PTHR43390:SF1">
    <property type="entry name" value="CHLOROPLAST PROCESSING PEPTIDASE"/>
    <property type="match status" value="1"/>
</dbReference>
<protein>
    <recommendedName>
        <fullName evidence="6">Signal peptidase I</fullName>
        <ecNumber evidence="6">3.4.21.89</ecNumber>
    </recommendedName>
</protein>
<evidence type="ECO:0000256" key="1">
    <source>
        <dbReference type="ARBA" id="ARBA00004401"/>
    </source>
</evidence>
<dbReference type="NCBIfam" id="TIGR02227">
    <property type="entry name" value="sigpep_I_bact"/>
    <property type="match status" value="1"/>
</dbReference>
<dbReference type="InterPro" id="IPR000223">
    <property type="entry name" value="Pept_S26A_signal_pept_1"/>
</dbReference>
<evidence type="ECO:0000256" key="4">
    <source>
        <dbReference type="ARBA" id="ARBA00022801"/>
    </source>
</evidence>
<evidence type="ECO:0000313" key="8">
    <source>
        <dbReference type="EMBL" id="BBK21802.1"/>
    </source>
</evidence>
<evidence type="ECO:0000256" key="2">
    <source>
        <dbReference type="ARBA" id="ARBA00009370"/>
    </source>
</evidence>
<dbReference type="PANTHER" id="PTHR43390">
    <property type="entry name" value="SIGNAL PEPTIDASE I"/>
    <property type="match status" value="1"/>
</dbReference>
<feature type="active site" evidence="5">
    <location>
        <position position="101"/>
    </location>
</feature>
<organism evidence="8 9">
    <name type="scientific">Amedibacterium intestinale</name>
    <dbReference type="NCBI Taxonomy" id="2583452"/>
    <lineage>
        <taxon>Bacteria</taxon>
        <taxon>Bacillati</taxon>
        <taxon>Bacillota</taxon>
        <taxon>Erysipelotrichia</taxon>
        <taxon>Erysipelotrichales</taxon>
        <taxon>Erysipelotrichaceae</taxon>
        <taxon>Amedibacterium</taxon>
    </lineage>
</organism>
<feature type="active site" evidence="5">
    <location>
        <position position="58"/>
    </location>
</feature>
<dbReference type="InterPro" id="IPR019756">
    <property type="entry name" value="Pept_S26A_signal_pept_1_Ser-AS"/>
</dbReference>
<keyword evidence="3 6" id="KW-0645">Protease</keyword>
<feature type="transmembrane region" description="Helical" evidence="6">
    <location>
        <begin position="20"/>
        <end position="44"/>
    </location>
</feature>
<evidence type="ECO:0000256" key="3">
    <source>
        <dbReference type="ARBA" id="ARBA00022670"/>
    </source>
</evidence>
<reference evidence="9" key="1">
    <citation type="submission" date="2019-05" db="EMBL/GenBank/DDBJ databases">
        <title>Complete genome sequencing of Absiella argi strain JCM 30884.</title>
        <authorList>
            <person name="Sakamoto M."/>
            <person name="Murakami T."/>
            <person name="Mori H."/>
        </authorList>
    </citation>
    <scope>NUCLEOTIDE SEQUENCE [LARGE SCALE GENOMIC DNA]</scope>
    <source>
        <strain evidence="9">JCM 30884</strain>
    </source>
</reference>
<keyword evidence="6" id="KW-1133">Transmembrane helix</keyword>
<dbReference type="GO" id="GO:0004252">
    <property type="term" value="F:serine-type endopeptidase activity"/>
    <property type="evidence" value="ECO:0007669"/>
    <property type="project" value="InterPro"/>
</dbReference>